<dbReference type="AlphaFoldDB" id="A0A6P7S8T7"/>
<dbReference type="PANTHER" id="PTHR32122">
    <property type="entry name" value="TATA BOX-BINDING PROTEIN ASSOCIATED FACTOR RNA POLYMERASE I SUBUNIT A"/>
    <property type="match status" value="1"/>
</dbReference>
<dbReference type="PANTHER" id="PTHR32122:SF1">
    <property type="entry name" value="TATA BOX-BINDING PROTEIN-ASSOCIATED FACTOR RNA POLYMERASE I SUBUNIT A"/>
    <property type="match status" value="1"/>
</dbReference>
<evidence type="ECO:0000313" key="1">
    <source>
        <dbReference type="Proteomes" id="UP000515154"/>
    </source>
</evidence>
<proteinExistence type="predicted"/>
<evidence type="ECO:0000313" key="2">
    <source>
        <dbReference type="RefSeq" id="XP_029634605.1"/>
    </source>
</evidence>
<name>A0A6P7S8T7_9MOLL</name>
<organism evidence="1 2">
    <name type="scientific">Octopus sinensis</name>
    <name type="common">East Asian common octopus</name>
    <dbReference type="NCBI Taxonomy" id="2607531"/>
    <lineage>
        <taxon>Eukaryota</taxon>
        <taxon>Metazoa</taxon>
        <taxon>Spiralia</taxon>
        <taxon>Lophotrochozoa</taxon>
        <taxon>Mollusca</taxon>
        <taxon>Cephalopoda</taxon>
        <taxon>Coleoidea</taxon>
        <taxon>Octopodiformes</taxon>
        <taxon>Octopoda</taxon>
        <taxon>Incirrata</taxon>
        <taxon>Octopodidae</taxon>
        <taxon>Octopus</taxon>
    </lineage>
</organism>
<dbReference type="Proteomes" id="UP000515154">
    <property type="component" value="Linkage group LG4"/>
</dbReference>
<dbReference type="InterPro" id="IPR052669">
    <property type="entry name" value="SL1/TIF-IB_Component"/>
</dbReference>
<reference evidence="2" key="1">
    <citation type="submission" date="2025-08" db="UniProtKB">
        <authorList>
            <consortium name="RefSeq"/>
        </authorList>
    </citation>
    <scope>IDENTIFICATION</scope>
</reference>
<dbReference type="Pfam" id="PF14929">
    <property type="entry name" value="TAF1_subA"/>
    <property type="match status" value="1"/>
</dbReference>
<dbReference type="InterPro" id="IPR039495">
    <property type="entry name" value="TAF1A"/>
</dbReference>
<keyword evidence="1" id="KW-1185">Reference proteome</keyword>
<dbReference type="GO" id="GO:0000120">
    <property type="term" value="C:RNA polymerase I transcription regulator complex"/>
    <property type="evidence" value="ECO:0007669"/>
    <property type="project" value="InterPro"/>
</dbReference>
<dbReference type="RefSeq" id="XP_029634605.1">
    <property type="nucleotide sequence ID" value="XM_029778745.2"/>
</dbReference>
<gene>
    <name evidence="2" type="primary">LOC115210260</name>
</gene>
<dbReference type="KEGG" id="osn:115210260"/>
<accession>A0A6P7S8T7</accession>
<sequence>MDERLQSDDDSENNLNYSSDDSLYGNTDVAIKVQLRRMKKILSIILHDTECYNEFLSTIDEDVSTDEEFQWLEDIWCELAKKNNLSYEKNTRGVPQKLEFLLRECLLMHRWHELAQILSISHQESTCDLKRSAVKIGFELLYSNPLKDRLNFIERMVKLFCMFARSEVTHSDIQLEQLWYQLQNNSIDEAIQELQSVALSSRQIVSVSRNVTYNKALFLAYQGLIWYLKWLDTRKSKMKSDSAEIESGTINFALDSQMTKMLSCFSAVTVKENIAVRDIFIKAERHALEMNENFEAVEKLLKDYCLSNPENPNSHKFYYDFLCQTNACEQKKVKVLRNFVKYVPSDPLVLTLCDMISDNYGDVLKYLFDLLDYSCWKTMVDPWSRLAKLLETLTQTYDTDTFSSEVESVWSDRKSWWPSYHFTPLSIAKENEIILYKALVAIFLPDKQLSEYINNVKCSVNPQKQTIISEAEATVFKKMKL</sequence>
<protein>
    <submittedName>
        <fullName evidence="2">TATA box-binding protein-associated factor RNA polymerase I subunit A</fullName>
    </submittedName>
</protein>
<dbReference type="GO" id="GO:0006360">
    <property type="term" value="P:transcription by RNA polymerase I"/>
    <property type="evidence" value="ECO:0007669"/>
    <property type="project" value="InterPro"/>
</dbReference>